<dbReference type="AlphaFoldDB" id="A0A849I2L4"/>
<evidence type="ECO:0000256" key="6">
    <source>
        <dbReference type="ARBA" id="ARBA00023239"/>
    </source>
</evidence>
<dbReference type="RefSeq" id="WP_171217041.1">
    <property type="nucleotide sequence ID" value="NZ_JABEPP010000001.1"/>
</dbReference>
<dbReference type="Proteomes" id="UP000564885">
    <property type="component" value="Unassembled WGS sequence"/>
</dbReference>
<evidence type="ECO:0000256" key="4">
    <source>
        <dbReference type="ARBA" id="ARBA00023004"/>
    </source>
</evidence>
<accession>A0A849I2L4</accession>
<dbReference type="InterPro" id="IPR001030">
    <property type="entry name" value="Acoase/IPM_deHydtase_lsu_aba"/>
</dbReference>
<dbReference type="GO" id="GO:0046872">
    <property type="term" value="F:metal ion binding"/>
    <property type="evidence" value="ECO:0007669"/>
    <property type="project" value="UniProtKB-KW"/>
</dbReference>
<dbReference type="InterPro" id="IPR006251">
    <property type="entry name" value="Homoacnase/IPMdehydase_lsu"/>
</dbReference>
<dbReference type="NCBIfam" id="TIGR01343">
    <property type="entry name" value="hacA_fam"/>
    <property type="match status" value="1"/>
</dbReference>
<protein>
    <submittedName>
        <fullName evidence="8">3-isopropylmalate dehydratase large subunit</fullName>
        <ecNumber evidence="8">4.2.1.33</ecNumber>
    </submittedName>
</protein>
<dbReference type="EC" id="4.2.1.33" evidence="8"/>
<keyword evidence="5" id="KW-0411">Iron-sulfur</keyword>
<proteinExistence type="predicted"/>
<keyword evidence="2" id="KW-0004">4Fe-4S</keyword>
<organism evidence="8 9">
    <name type="scientific">Enterovirga aerilata</name>
    <dbReference type="NCBI Taxonomy" id="2730920"/>
    <lineage>
        <taxon>Bacteria</taxon>
        <taxon>Pseudomonadati</taxon>
        <taxon>Pseudomonadota</taxon>
        <taxon>Alphaproteobacteria</taxon>
        <taxon>Hyphomicrobiales</taxon>
        <taxon>Methylobacteriaceae</taxon>
        <taxon>Enterovirga</taxon>
    </lineage>
</organism>
<dbReference type="InterPro" id="IPR015931">
    <property type="entry name" value="Acnase/IPM_dHydase_lsu_aba_1/3"/>
</dbReference>
<keyword evidence="9" id="KW-1185">Reference proteome</keyword>
<dbReference type="NCBIfam" id="NF001614">
    <property type="entry name" value="PRK00402.1"/>
    <property type="match status" value="1"/>
</dbReference>
<dbReference type="SUPFAM" id="SSF53732">
    <property type="entry name" value="Aconitase iron-sulfur domain"/>
    <property type="match status" value="1"/>
</dbReference>
<keyword evidence="3" id="KW-0479">Metal-binding</keyword>
<gene>
    <name evidence="8" type="ORF">HJG44_04185</name>
</gene>
<dbReference type="PANTHER" id="PTHR43822:SF21">
    <property type="entry name" value="3-ISOPROPYLMALATE DEHYDRATASE LARGE SUBUNIT 1"/>
    <property type="match status" value="1"/>
</dbReference>
<dbReference type="InterPro" id="IPR050067">
    <property type="entry name" value="IPM_dehydratase_rel_enz"/>
</dbReference>
<evidence type="ECO:0000256" key="3">
    <source>
        <dbReference type="ARBA" id="ARBA00022723"/>
    </source>
</evidence>
<evidence type="ECO:0000256" key="1">
    <source>
        <dbReference type="ARBA" id="ARBA00011271"/>
    </source>
</evidence>
<dbReference type="EMBL" id="JABEPP010000001">
    <property type="protein sequence ID" value="NNM71598.1"/>
    <property type="molecule type" value="Genomic_DNA"/>
</dbReference>
<evidence type="ECO:0000256" key="2">
    <source>
        <dbReference type="ARBA" id="ARBA00022485"/>
    </source>
</evidence>
<dbReference type="GO" id="GO:0008652">
    <property type="term" value="P:amino acid biosynthetic process"/>
    <property type="evidence" value="ECO:0007669"/>
    <property type="project" value="InterPro"/>
</dbReference>
<dbReference type="InterPro" id="IPR036008">
    <property type="entry name" value="Aconitase_4Fe-4S_dom"/>
</dbReference>
<dbReference type="PRINTS" id="PR00415">
    <property type="entry name" value="ACONITASE"/>
</dbReference>
<dbReference type="GO" id="GO:0003861">
    <property type="term" value="F:3-isopropylmalate dehydratase activity"/>
    <property type="evidence" value="ECO:0007669"/>
    <property type="project" value="UniProtKB-EC"/>
</dbReference>
<comment type="subunit">
    <text evidence="1">Heterodimer of LeuC and LeuD.</text>
</comment>
<evidence type="ECO:0000313" key="8">
    <source>
        <dbReference type="EMBL" id="NNM71598.1"/>
    </source>
</evidence>
<keyword evidence="6 8" id="KW-0456">Lyase</keyword>
<name>A0A849I2L4_9HYPH</name>
<evidence type="ECO:0000259" key="7">
    <source>
        <dbReference type="Pfam" id="PF00330"/>
    </source>
</evidence>
<dbReference type="Gene3D" id="3.30.499.10">
    <property type="entry name" value="Aconitase, domain 3"/>
    <property type="match status" value="2"/>
</dbReference>
<dbReference type="PANTHER" id="PTHR43822">
    <property type="entry name" value="HOMOACONITASE, MITOCHONDRIAL-RELATED"/>
    <property type="match status" value="1"/>
</dbReference>
<dbReference type="Pfam" id="PF00330">
    <property type="entry name" value="Aconitase"/>
    <property type="match status" value="1"/>
</dbReference>
<feature type="domain" description="Aconitase/3-isopropylmalate dehydratase large subunit alpha/beta/alpha" evidence="7">
    <location>
        <begin position="22"/>
        <end position="407"/>
    </location>
</feature>
<evidence type="ECO:0000313" key="9">
    <source>
        <dbReference type="Proteomes" id="UP000564885"/>
    </source>
</evidence>
<evidence type="ECO:0000256" key="5">
    <source>
        <dbReference type="ARBA" id="ARBA00023014"/>
    </source>
</evidence>
<keyword evidence="4" id="KW-0408">Iron</keyword>
<comment type="caution">
    <text evidence="8">The sequence shown here is derived from an EMBL/GenBank/DDBJ whole genome shotgun (WGS) entry which is preliminary data.</text>
</comment>
<reference evidence="8 9" key="1">
    <citation type="submission" date="2020-04" db="EMBL/GenBank/DDBJ databases">
        <title>Enterovirga sp. isolate from soil.</title>
        <authorList>
            <person name="Chea S."/>
            <person name="Kim D.-U."/>
        </authorList>
    </citation>
    <scope>NUCLEOTIDE SEQUENCE [LARGE SCALE GENOMIC DNA]</scope>
    <source>
        <strain evidence="8 9">DB1703</strain>
    </source>
</reference>
<dbReference type="GO" id="GO:0051539">
    <property type="term" value="F:4 iron, 4 sulfur cluster binding"/>
    <property type="evidence" value="ECO:0007669"/>
    <property type="project" value="UniProtKB-KW"/>
</dbReference>
<dbReference type="GO" id="GO:0043436">
    <property type="term" value="P:oxoacid metabolic process"/>
    <property type="evidence" value="ECO:0007669"/>
    <property type="project" value="UniProtKB-ARBA"/>
</dbReference>
<sequence>MGQTLSQKIFARTSGRERVMPGEVVWCSPDLVTTPEVAFPAYVRRLRGLGMDKLARPERVVVAIDHEVPAHSQAGADRNRITREMAAELGVGHLFDSEGITHPLIVERGLVRPGMFVAAADSHTAVIGGAGAIGIPFGFETALMMAAGQIWVRVPETIRVTITGMPSPGVSARDVALATMRQLDEETASYRIVEFHGEGLRHIPFWDRMTLCGLCIDIGAKSAVVPADDTTVAALRSLGVADAEMMTSDADASFAHEISVDLAGLAPQISIPPSPTHVRSVLELGGMEIQHAYLGSCASGTIEDLRASAAMLDGRRVHPGVKMLVIPSTKRVFQQAMREGLLNRFIDAGAAVAAPTCGPCFGGTAQLCPGERRISTSTRNDPGRMGSSEAEIFLASALTVTASAIAGRIADPRSYVRS</sequence>